<keyword evidence="5" id="KW-0406">Ion transport</keyword>
<name>A0AAD7AP65_9AGAR</name>
<dbReference type="Pfam" id="PF01794">
    <property type="entry name" value="Ferric_reduct"/>
    <property type="match status" value="1"/>
</dbReference>
<sequence length="563" mass="61315">MSTKAAAAASASTMGAAPAGGPTGLDAVGVLVYHTVVVLLALVALAVFVRIPRAFARLWRRSEWMRGHFLSYQPHPEPSQIPPTSAAPTTIDFFKAMGSSQDSHETKPAVSLWRGTTVSYPPHMKPTPSFLRPVVSVLRSSVAPGLSAAQMVVCIPFIFALGAKNNVLGTALGVGYEKLNFLHRFVARLAIISAHLRGFGYIYKWCLSKTLMEEIKASKNYFGLCMLISFDCILLTSLAVVRKRAYNVFFYSHLVAFHVLLAVNHYPQLIPYVLATVVIYGLDRLLRMVKTRFTTATIRPILQLGVTRIEIPGLNKGWWAGQHVRIQVLSSAMGFLGWAQMHPFTIASESGSQEGLVLLCKKTGTWTHKLFAAASMSQAEWGVGRECQGYHRGTLRFSTAVFVIGGSGITFALSAIQELIQQDSRGESRVRCIPDSYYTELIWIVQDASSLQPLIPQFSATIHHSTNARLTILVHYTRAVMGELRFSGLQPGVTLTPGRPRLVAAMEGTIAHAVSTASGTEVHSGLLVGVCGPVGLADDVSKAVEVVEQVKRHQIGGIEIHEE</sequence>
<proteinExistence type="predicted"/>
<feature type="domain" description="Ferric oxidoreductase" evidence="8">
    <location>
        <begin position="152"/>
        <end position="261"/>
    </location>
</feature>
<dbReference type="GO" id="GO:0015677">
    <property type="term" value="P:copper ion import"/>
    <property type="evidence" value="ECO:0007669"/>
    <property type="project" value="TreeGrafter"/>
</dbReference>
<feature type="transmembrane region" description="Helical" evidence="7">
    <location>
        <begin position="221"/>
        <end position="241"/>
    </location>
</feature>
<dbReference type="Proteomes" id="UP001218218">
    <property type="component" value="Unassembled WGS sequence"/>
</dbReference>
<comment type="caution">
    <text evidence="10">The sequence shown here is derived from an EMBL/GenBank/DDBJ whole genome shotgun (WGS) entry which is preliminary data.</text>
</comment>
<dbReference type="GO" id="GO:0005886">
    <property type="term" value="C:plasma membrane"/>
    <property type="evidence" value="ECO:0007669"/>
    <property type="project" value="TreeGrafter"/>
</dbReference>
<dbReference type="GO" id="GO:0000293">
    <property type="term" value="F:ferric-chelate reductase activity"/>
    <property type="evidence" value="ECO:0007669"/>
    <property type="project" value="TreeGrafter"/>
</dbReference>
<evidence type="ECO:0000313" key="10">
    <source>
        <dbReference type="EMBL" id="KAJ7363839.1"/>
    </source>
</evidence>
<evidence type="ECO:0000256" key="6">
    <source>
        <dbReference type="ARBA" id="ARBA00023136"/>
    </source>
</evidence>
<dbReference type="PANTHER" id="PTHR32361:SF9">
    <property type="entry name" value="FERRIC REDUCTASE TRANSMEMBRANE COMPONENT 3-RELATED"/>
    <property type="match status" value="1"/>
</dbReference>
<reference evidence="10" key="1">
    <citation type="submission" date="2023-03" db="EMBL/GenBank/DDBJ databases">
        <title>Massive genome expansion in bonnet fungi (Mycena s.s.) driven by repeated elements and novel gene families across ecological guilds.</title>
        <authorList>
            <consortium name="Lawrence Berkeley National Laboratory"/>
            <person name="Harder C.B."/>
            <person name="Miyauchi S."/>
            <person name="Viragh M."/>
            <person name="Kuo A."/>
            <person name="Thoen E."/>
            <person name="Andreopoulos B."/>
            <person name="Lu D."/>
            <person name="Skrede I."/>
            <person name="Drula E."/>
            <person name="Henrissat B."/>
            <person name="Morin E."/>
            <person name="Kohler A."/>
            <person name="Barry K."/>
            <person name="LaButti K."/>
            <person name="Morin E."/>
            <person name="Salamov A."/>
            <person name="Lipzen A."/>
            <person name="Mereny Z."/>
            <person name="Hegedus B."/>
            <person name="Baldrian P."/>
            <person name="Stursova M."/>
            <person name="Weitz H."/>
            <person name="Taylor A."/>
            <person name="Grigoriev I.V."/>
            <person name="Nagy L.G."/>
            <person name="Martin F."/>
            <person name="Kauserud H."/>
        </authorList>
    </citation>
    <scope>NUCLEOTIDE SEQUENCE</scope>
    <source>
        <strain evidence="10">CBHHK002</strain>
    </source>
</reference>
<dbReference type="InterPro" id="IPR039261">
    <property type="entry name" value="FNR_nucleotide-bd"/>
</dbReference>
<dbReference type="GO" id="GO:0006879">
    <property type="term" value="P:intracellular iron ion homeostasis"/>
    <property type="evidence" value="ECO:0007669"/>
    <property type="project" value="TreeGrafter"/>
</dbReference>
<evidence type="ECO:0000256" key="2">
    <source>
        <dbReference type="ARBA" id="ARBA00022448"/>
    </source>
</evidence>
<evidence type="ECO:0000256" key="1">
    <source>
        <dbReference type="ARBA" id="ARBA00004141"/>
    </source>
</evidence>
<evidence type="ECO:0000256" key="7">
    <source>
        <dbReference type="SAM" id="Phobius"/>
    </source>
</evidence>
<keyword evidence="4 7" id="KW-1133">Transmembrane helix</keyword>
<dbReference type="Gene3D" id="3.40.50.80">
    <property type="entry name" value="Nucleotide-binding domain of ferredoxin-NADP reductase (FNR) module"/>
    <property type="match status" value="1"/>
</dbReference>
<dbReference type="InterPro" id="IPR051410">
    <property type="entry name" value="Ferric/Cupric_Reductase"/>
</dbReference>
<protein>
    <recommendedName>
        <fullName evidence="12">FAD-binding FR-type domain-containing protein</fullName>
    </recommendedName>
</protein>
<feature type="domain" description="FAD-binding 8" evidence="9">
    <location>
        <begin position="317"/>
        <end position="377"/>
    </location>
</feature>
<feature type="transmembrane region" description="Helical" evidence="7">
    <location>
        <begin position="28"/>
        <end position="51"/>
    </location>
</feature>
<evidence type="ECO:0000259" key="8">
    <source>
        <dbReference type="Pfam" id="PF01794"/>
    </source>
</evidence>
<keyword evidence="11" id="KW-1185">Reference proteome</keyword>
<gene>
    <name evidence="10" type="ORF">DFH08DRAFT_1072745</name>
</gene>
<feature type="transmembrane region" description="Helical" evidence="7">
    <location>
        <begin position="269"/>
        <end position="286"/>
    </location>
</feature>
<dbReference type="InterPro" id="IPR013112">
    <property type="entry name" value="FAD-bd_8"/>
</dbReference>
<dbReference type="InterPro" id="IPR013130">
    <property type="entry name" value="Fe3_Rdtase_TM_dom"/>
</dbReference>
<evidence type="ECO:0000256" key="5">
    <source>
        <dbReference type="ARBA" id="ARBA00023065"/>
    </source>
</evidence>
<keyword evidence="2" id="KW-0813">Transport</keyword>
<keyword evidence="6 7" id="KW-0472">Membrane</keyword>
<dbReference type="PANTHER" id="PTHR32361">
    <property type="entry name" value="FERRIC/CUPRIC REDUCTASE TRANSMEMBRANE COMPONENT"/>
    <property type="match status" value="1"/>
</dbReference>
<dbReference type="EMBL" id="JARIHO010000003">
    <property type="protein sequence ID" value="KAJ7363839.1"/>
    <property type="molecule type" value="Genomic_DNA"/>
</dbReference>
<dbReference type="GO" id="GO:0006826">
    <property type="term" value="P:iron ion transport"/>
    <property type="evidence" value="ECO:0007669"/>
    <property type="project" value="TreeGrafter"/>
</dbReference>
<accession>A0AAD7AP65</accession>
<dbReference type="AlphaFoldDB" id="A0AAD7AP65"/>
<organism evidence="10 11">
    <name type="scientific">Mycena albidolilacea</name>
    <dbReference type="NCBI Taxonomy" id="1033008"/>
    <lineage>
        <taxon>Eukaryota</taxon>
        <taxon>Fungi</taxon>
        <taxon>Dikarya</taxon>
        <taxon>Basidiomycota</taxon>
        <taxon>Agaricomycotina</taxon>
        <taxon>Agaricomycetes</taxon>
        <taxon>Agaricomycetidae</taxon>
        <taxon>Agaricales</taxon>
        <taxon>Marasmiineae</taxon>
        <taxon>Mycenaceae</taxon>
        <taxon>Mycena</taxon>
    </lineage>
</organism>
<keyword evidence="3 7" id="KW-0812">Transmembrane</keyword>
<comment type="subcellular location">
    <subcellularLocation>
        <location evidence="1">Membrane</location>
        <topology evidence="1">Multi-pass membrane protein</topology>
    </subcellularLocation>
</comment>
<evidence type="ECO:0008006" key="12">
    <source>
        <dbReference type="Google" id="ProtNLM"/>
    </source>
</evidence>
<feature type="transmembrane region" description="Helical" evidence="7">
    <location>
        <begin position="142"/>
        <end position="163"/>
    </location>
</feature>
<dbReference type="CDD" id="cd06186">
    <property type="entry name" value="NOX_Duox_like_FAD_NADP"/>
    <property type="match status" value="1"/>
</dbReference>
<evidence type="ECO:0000313" key="11">
    <source>
        <dbReference type="Proteomes" id="UP001218218"/>
    </source>
</evidence>
<evidence type="ECO:0000259" key="9">
    <source>
        <dbReference type="Pfam" id="PF08022"/>
    </source>
</evidence>
<feature type="transmembrane region" description="Helical" evidence="7">
    <location>
        <begin position="395"/>
        <end position="416"/>
    </location>
</feature>
<evidence type="ECO:0000256" key="3">
    <source>
        <dbReference type="ARBA" id="ARBA00022692"/>
    </source>
</evidence>
<dbReference type="Pfam" id="PF08022">
    <property type="entry name" value="FAD_binding_8"/>
    <property type="match status" value="1"/>
</dbReference>
<evidence type="ECO:0000256" key="4">
    <source>
        <dbReference type="ARBA" id="ARBA00022989"/>
    </source>
</evidence>